<name>A0ABQ3BWZ9_9GAMM</name>
<dbReference type="Pfam" id="PF00072">
    <property type="entry name" value="Response_reg"/>
    <property type="match status" value="1"/>
</dbReference>
<evidence type="ECO:0000256" key="2">
    <source>
        <dbReference type="PROSITE-ProRule" id="PRU00169"/>
    </source>
</evidence>
<feature type="modified residue" description="4-aspartylphosphate" evidence="2">
    <location>
        <position position="54"/>
    </location>
</feature>
<evidence type="ECO:0000259" key="3">
    <source>
        <dbReference type="PROSITE" id="PS50110"/>
    </source>
</evidence>
<dbReference type="PANTHER" id="PTHR44591:SF3">
    <property type="entry name" value="RESPONSE REGULATORY DOMAIN-CONTAINING PROTEIN"/>
    <property type="match status" value="1"/>
</dbReference>
<dbReference type="SMART" id="SM00448">
    <property type="entry name" value="REC"/>
    <property type="match status" value="1"/>
</dbReference>
<proteinExistence type="predicted"/>
<keyword evidence="1 2" id="KW-0597">Phosphoprotein</keyword>
<organism evidence="4 5">
    <name type="scientific">Cognatilysobacter xinjiangensis</name>
    <dbReference type="NCBI Taxonomy" id="546892"/>
    <lineage>
        <taxon>Bacteria</taxon>
        <taxon>Pseudomonadati</taxon>
        <taxon>Pseudomonadota</taxon>
        <taxon>Gammaproteobacteria</taxon>
        <taxon>Lysobacterales</taxon>
        <taxon>Lysobacteraceae</taxon>
        <taxon>Cognatilysobacter</taxon>
    </lineage>
</organism>
<evidence type="ECO:0000256" key="1">
    <source>
        <dbReference type="ARBA" id="ARBA00022553"/>
    </source>
</evidence>
<protein>
    <recommendedName>
        <fullName evidence="3">Response regulatory domain-containing protein</fullName>
    </recommendedName>
</protein>
<dbReference type="Gene3D" id="3.40.50.2300">
    <property type="match status" value="1"/>
</dbReference>
<dbReference type="EMBL" id="BMXY01000001">
    <property type="protein sequence ID" value="GGZ60249.1"/>
    <property type="molecule type" value="Genomic_DNA"/>
</dbReference>
<dbReference type="CDD" id="cd00156">
    <property type="entry name" value="REC"/>
    <property type="match status" value="1"/>
</dbReference>
<dbReference type="Proteomes" id="UP000643403">
    <property type="component" value="Unassembled WGS sequence"/>
</dbReference>
<evidence type="ECO:0000313" key="4">
    <source>
        <dbReference type="EMBL" id="GGZ60249.1"/>
    </source>
</evidence>
<feature type="domain" description="Response regulatory" evidence="3">
    <location>
        <begin position="4"/>
        <end position="119"/>
    </location>
</feature>
<evidence type="ECO:0000313" key="5">
    <source>
        <dbReference type="Proteomes" id="UP000643403"/>
    </source>
</evidence>
<accession>A0ABQ3BWZ9</accession>
<dbReference type="InterPro" id="IPR001789">
    <property type="entry name" value="Sig_transdc_resp-reg_receiver"/>
</dbReference>
<sequence>METRILVVDDNSRVREMLADLLEMEGHTVFQADTGAGALQLLQGGLQPKLIVCDLMMPDVDGWQVLEAVEQLDERPPVIVFTSLGDLHSITRLTERYGCTVMKKPEQLRDVVGAARERLHRPM</sequence>
<comment type="caution">
    <text evidence="4">The sequence shown here is derived from an EMBL/GenBank/DDBJ whole genome shotgun (WGS) entry which is preliminary data.</text>
</comment>
<dbReference type="InterPro" id="IPR011006">
    <property type="entry name" value="CheY-like_superfamily"/>
</dbReference>
<gene>
    <name evidence="4" type="ORF">GCM10008101_12610</name>
</gene>
<dbReference type="RefSeq" id="WP_189447891.1">
    <property type="nucleotide sequence ID" value="NZ_BMXY01000001.1"/>
</dbReference>
<keyword evidence="5" id="KW-1185">Reference proteome</keyword>
<dbReference type="PANTHER" id="PTHR44591">
    <property type="entry name" value="STRESS RESPONSE REGULATOR PROTEIN 1"/>
    <property type="match status" value="1"/>
</dbReference>
<reference evidence="5" key="1">
    <citation type="journal article" date="2019" name="Int. J. Syst. Evol. Microbiol.">
        <title>The Global Catalogue of Microorganisms (GCM) 10K type strain sequencing project: providing services to taxonomists for standard genome sequencing and annotation.</title>
        <authorList>
            <consortium name="The Broad Institute Genomics Platform"/>
            <consortium name="The Broad Institute Genome Sequencing Center for Infectious Disease"/>
            <person name="Wu L."/>
            <person name="Ma J."/>
        </authorList>
    </citation>
    <scope>NUCLEOTIDE SEQUENCE [LARGE SCALE GENOMIC DNA]</scope>
    <source>
        <strain evidence="5">KCTC 22558</strain>
    </source>
</reference>
<dbReference type="SUPFAM" id="SSF52172">
    <property type="entry name" value="CheY-like"/>
    <property type="match status" value="1"/>
</dbReference>
<dbReference type="InterPro" id="IPR050595">
    <property type="entry name" value="Bact_response_regulator"/>
</dbReference>
<dbReference type="PROSITE" id="PS50110">
    <property type="entry name" value="RESPONSE_REGULATORY"/>
    <property type="match status" value="1"/>
</dbReference>